<accession>A0A418PVI3</accession>
<dbReference type="Proteomes" id="UP000283522">
    <property type="component" value="Unassembled WGS sequence"/>
</dbReference>
<organism evidence="1 2">
    <name type="scientific">Algoriphagus lacus</name>
    <dbReference type="NCBI Taxonomy" id="2056311"/>
    <lineage>
        <taxon>Bacteria</taxon>
        <taxon>Pseudomonadati</taxon>
        <taxon>Bacteroidota</taxon>
        <taxon>Cytophagia</taxon>
        <taxon>Cytophagales</taxon>
        <taxon>Cyclobacteriaceae</taxon>
        <taxon>Algoriphagus</taxon>
    </lineage>
</organism>
<comment type="caution">
    <text evidence="1">The sequence shown here is derived from an EMBL/GenBank/DDBJ whole genome shotgun (WGS) entry which is preliminary data.</text>
</comment>
<evidence type="ECO:0000313" key="2">
    <source>
        <dbReference type="Proteomes" id="UP000283522"/>
    </source>
</evidence>
<dbReference type="AlphaFoldDB" id="A0A418PVI3"/>
<reference evidence="1 2" key="1">
    <citation type="submission" date="2018-09" db="EMBL/GenBank/DDBJ databases">
        <authorList>
            <person name="Wang X."/>
            <person name="Du Z."/>
        </authorList>
    </citation>
    <scope>NUCLEOTIDE SEQUENCE [LARGE SCALE GENOMIC DNA]</scope>
    <source>
        <strain evidence="1 2">N3</strain>
    </source>
</reference>
<gene>
    <name evidence="1" type="ORF">D0X99_05680</name>
</gene>
<keyword evidence="2" id="KW-1185">Reference proteome</keyword>
<proteinExistence type="predicted"/>
<protein>
    <recommendedName>
        <fullName evidence="3">DUF3052 family protein</fullName>
    </recommendedName>
</protein>
<dbReference type="RefSeq" id="WP_119476677.1">
    <property type="nucleotide sequence ID" value="NZ_QXML01000002.1"/>
</dbReference>
<sequence length="140" mass="16332">MDPILKKMNFKAGMKIGVWNVPTDLESLIETWRKEGWMAGSNEKPNFLLAFVETEEEVGKIFPQLHSLSPEDEILWMAYPKGTSKKYKAQINRDSGWKKVGELDYEVVRQIAIDADWSALRFRKVKFIKTMTRKFSTKDQ</sequence>
<name>A0A418PVI3_9BACT</name>
<evidence type="ECO:0000313" key="1">
    <source>
        <dbReference type="EMBL" id="RIW17529.1"/>
    </source>
</evidence>
<dbReference type="OrthoDB" id="9800461at2"/>
<evidence type="ECO:0008006" key="3">
    <source>
        <dbReference type="Google" id="ProtNLM"/>
    </source>
</evidence>
<dbReference type="EMBL" id="QXML01000002">
    <property type="protein sequence ID" value="RIW17529.1"/>
    <property type="molecule type" value="Genomic_DNA"/>
</dbReference>